<feature type="non-terminal residue" evidence="1">
    <location>
        <position position="163"/>
    </location>
</feature>
<organism evidence="1">
    <name type="scientific">marine sediment metagenome</name>
    <dbReference type="NCBI Taxonomy" id="412755"/>
    <lineage>
        <taxon>unclassified sequences</taxon>
        <taxon>metagenomes</taxon>
        <taxon>ecological metagenomes</taxon>
    </lineage>
</organism>
<name>A0A0F8VIZ2_9ZZZZ</name>
<protein>
    <submittedName>
        <fullName evidence="1">Uncharacterized protein</fullName>
    </submittedName>
</protein>
<comment type="caution">
    <text evidence="1">The sequence shown here is derived from an EMBL/GenBank/DDBJ whole genome shotgun (WGS) entry which is preliminary data.</text>
</comment>
<dbReference type="EMBL" id="LAZR01070183">
    <property type="protein sequence ID" value="KKK44398.1"/>
    <property type="molecule type" value="Genomic_DNA"/>
</dbReference>
<evidence type="ECO:0000313" key="1">
    <source>
        <dbReference type="EMBL" id="KKK44398.1"/>
    </source>
</evidence>
<gene>
    <name evidence="1" type="ORF">LCGC14_3167190</name>
</gene>
<proteinExistence type="predicted"/>
<dbReference type="AlphaFoldDB" id="A0A0F8VIZ2"/>
<reference evidence="1" key="1">
    <citation type="journal article" date="2015" name="Nature">
        <title>Complex archaea that bridge the gap between prokaryotes and eukaryotes.</title>
        <authorList>
            <person name="Spang A."/>
            <person name="Saw J.H."/>
            <person name="Jorgensen S.L."/>
            <person name="Zaremba-Niedzwiedzka K."/>
            <person name="Martijn J."/>
            <person name="Lind A.E."/>
            <person name="van Eijk R."/>
            <person name="Schleper C."/>
            <person name="Guy L."/>
            <person name="Ettema T.J."/>
        </authorList>
    </citation>
    <scope>NUCLEOTIDE SEQUENCE</scope>
</reference>
<sequence>MNNPSWATLAVTDTLTVENLVLETGTTTNWTVLGNATTTGWLNIGTTDVGATLGDLIGAGDLFVGNNATVTNSLDVLGHINLATTSATQGTNNFISFPTQSAAPAAPEDGRTIVYARVSDGEVSLFSRNSTTESLLGGAGGGGCTNLNCLSDVAIVSVANNEL</sequence>
<accession>A0A0F8VIZ2</accession>